<name>A0A843YRC5_9BURK</name>
<dbReference type="CDD" id="cd14744">
    <property type="entry name" value="PAAR_CT_2"/>
    <property type="match status" value="1"/>
</dbReference>
<accession>A0A843YRC5</accession>
<evidence type="ECO:0000313" key="2">
    <source>
        <dbReference type="Proteomes" id="UP000451565"/>
    </source>
</evidence>
<reference evidence="1 2" key="1">
    <citation type="submission" date="2019-10" db="EMBL/GenBank/DDBJ databases">
        <title>Glaciimonas soli sp. nov., a psychrophilic bacterium isolated from the forest soil of a high elevation mountain in Taiwan.</title>
        <authorList>
            <person name="Wang L.-T."/>
            <person name="Shieh W.Y."/>
        </authorList>
    </citation>
    <scope>NUCLEOTIDE SEQUENCE [LARGE SCALE GENOMIC DNA]</scope>
    <source>
        <strain evidence="1 2">GS1</strain>
    </source>
</reference>
<keyword evidence="2" id="KW-1185">Reference proteome</keyword>
<dbReference type="EMBL" id="WINI01000008">
    <property type="protein sequence ID" value="MQR02095.1"/>
    <property type="molecule type" value="Genomic_DNA"/>
</dbReference>
<protein>
    <submittedName>
        <fullName evidence="1">PAAR domain-containing protein</fullName>
    </submittedName>
</protein>
<sequence>MTNPIGLQGDDTDHGGQVTVVTGNIIIDGRHNARLGDWVSCPKHGDNQIIDTNGGFPDDGIEVALHGSKTECGSVVIASSKANVSY</sequence>
<dbReference type="Proteomes" id="UP000451565">
    <property type="component" value="Unassembled WGS sequence"/>
</dbReference>
<dbReference type="RefSeq" id="WP_153235721.1">
    <property type="nucleotide sequence ID" value="NZ_WINI01000008.1"/>
</dbReference>
<dbReference type="Gene3D" id="2.60.200.60">
    <property type="match status" value="1"/>
</dbReference>
<evidence type="ECO:0000313" key="1">
    <source>
        <dbReference type="EMBL" id="MQR02095.1"/>
    </source>
</evidence>
<proteinExistence type="predicted"/>
<dbReference type="OrthoDB" id="197187at2"/>
<dbReference type="Pfam" id="PF05488">
    <property type="entry name" value="PAAR_motif"/>
    <property type="match status" value="1"/>
</dbReference>
<dbReference type="AlphaFoldDB" id="A0A843YRC5"/>
<organism evidence="1 2">
    <name type="scientific">Glaciimonas soli</name>
    <dbReference type="NCBI Taxonomy" id="2590999"/>
    <lineage>
        <taxon>Bacteria</taxon>
        <taxon>Pseudomonadati</taxon>
        <taxon>Pseudomonadota</taxon>
        <taxon>Betaproteobacteria</taxon>
        <taxon>Burkholderiales</taxon>
        <taxon>Oxalobacteraceae</taxon>
        <taxon>Glaciimonas</taxon>
    </lineage>
</organism>
<comment type="caution">
    <text evidence="1">The sequence shown here is derived from an EMBL/GenBank/DDBJ whole genome shotgun (WGS) entry which is preliminary data.</text>
</comment>
<dbReference type="InterPro" id="IPR008727">
    <property type="entry name" value="PAAR_motif"/>
</dbReference>
<gene>
    <name evidence="1" type="ORF">GEV47_15570</name>
</gene>